<dbReference type="AlphaFoldDB" id="A0AA40DTM6"/>
<proteinExistence type="predicted"/>
<dbReference type="EMBL" id="JAUIRO010000005">
    <property type="protein sequence ID" value="KAK0713001.1"/>
    <property type="molecule type" value="Genomic_DNA"/>
</dbReference>
<feature type="domain" description="DSBA-like thioredoxin" evidence="1">
    <location>
        <begin position="6"/>
        <end position="207"/>
    </location>
</feature>
<keyword evidence="3" id="KW-1185">Reference proteome</keyword>
<dbReference type="GO" id="GO:0016491">
    <property type="term" value="F:oxidoreductase activity"/>
    <property type="evidence" value="ECO:0007669"/>
    <property type="project" value="InterPro"/>
</dbReference>
<dbReference type="PANTHER" id="PTHR13887:SF41">
    <property type="entry name" value="THIOREDOXIN SUPERFAMILY PROTEIN"/>
    <property type="match status" value="1"/>
</dbReference>
<dbReference type="InterPro" id="IPR001853">
    <property type="entry name" value="DSBA-like_thioredoxin_dom"/>
</dbReference>
<sequence>MTNFNIDVVSDAICPWCYLGKKRLERAIETYKNDIAGGANDTFTIAWHPFYLDPTLPNAGISAKVHLANKLGPERMAMAQARLTALGEAEDIHFTFNGKIGNTRDSHRLVQLAKTKSNEIENKLVAELFKSQFEEDGDITSHDMLIAAGEKAGLENSEIKDWLENGKGGNAVDREVEKAYRAGVSGVPNFTINGKYEISGAQDVETFIEGFVRAKKFFPDVSGASSEGLTC</sequence>
<protein>
    <submittedName>
        <fullName evidence="2">DSBA-like thioredoxin domain-containing protein</fullName>
    </submittedName>
</protein>
<dbReference type="SUPFAM" id="SSF52833">
    <property type="entry name" value="Thioredoxin-like"/>
    <property type="match status" value="1"/>
</dbReference>
<gene>
    <name evidence="2" type="ORF">B0T26DRAFT_649348</name>
</gene>
<name>A0AA40DTM6_9PEZI</name>
<accession>A0AA40DTM6</accession>
<evidence type="ECO:0000313" key="3">
    <source>
        <dbReference type="Proteomes" id="UP001172101"/>
    </source>
</evidence>
<dbReference type="RefSeq" id="XP_060294324.1">
    <property type="nucleotide sequence ID" value="XM_060438082.1"/>
</dbReference>
<comment type="caution">
    <text evidence="2">The sequence shown here is derived from an EMBL/GenBank/DDBJ whole genome shotgun (WGS) entry which is preliminary data.</text>
</comment>
<reference evidence="2" key="1">
    <citation type="submission" date="2023-06" db="EMBL/GenBank/DDBJ databases">
        <title>Genome-scale phylogeny and comparative genomics of the fungal order Sordariales.</title>
        <authorList>
            <consortium name="Lawrence Berkeley National Laboratory"/>
            <person name="Hensen N."/>
            <person name="Bonometti L."/>
            <person name="Westerberg I."/>
            <person name="Brannstrom I.O."/>
            <person name="Guillou S."/>
            <person name="Cros-Aarteil S."/>
            <person name="Calhoun S."/>
            <person name="Haridas S."/>
            <person name="Kuo A."/>
            <person name="Mondo S."/>
            <person name="Pangilinan J."/>
            <person name="Riley R."/>
            <person name="LaButti K."/>
            <person name="Andreopoulos B."/>
            <person name="Lipzen A."/>
            <person name="Chen C."/>
            <person name="Yanf M."/>
            <person name="Daum C."/>
            <person name="Ng V."/>
            <person name="Clum A."/>
            <person name="Steindorff A."/>
            <person name="Ohm R."/>
            <person name="Martin F."/>
            <person name="Silar P."/>
            <person name="Natvig D."/>
            <person name="Lalanne C."/>
            <person name="Gautier V."/>
            <person name="Ament-velasquez S.L."/>
            <person name="Kruys A."/>
            <person name="Hutchinson M.I."/>
            <person name="Powell A.J."/>
            <person name="Barry K."/>
            <person name="Miller A.N."/>
            <person name="Grigoriev I.V."/>
            <person name="Debuchy R."/>
            <person name="Gladieux P."/>
            <person name="Thoren M.H."/>
            <person name="Johannesson H."/>
        </authorList>
    </citation>
    <scope>NUCLEOTIDE SEQUENCE</scope>
    <source>
        <strain evidence="2">SMH2392-1A</strain>
    </source>
</reference>
<dbReference type="CDD" id="cd03024">
    <property type="entry name" value="DsbA_FrnE"/>
    <property type="match status" value="1"/>
</dbReference>
<organism evidence="2 3">
    <name type="scientific">Lasiosphaeria miniovina</name>
    <dbReference type="NCBI Taxonomy" id="1954250"/>
    <lineage>
        <taxon>Eukaryota</taxon>
        <taxon>Fungi</taxon>
        <taxon>Dikarya</taxon>
        <taxon>Ascomycota</taxon>
        <taxon>Pezizomycotina</taxon>
        <taxon>Sordariomycetes</taxon>
        <taxon>Sordariomycetidae</taxon>
        <taxon>Sordariales</taxon>
        <taxon>Lasiosphaeriaceae</taxon>
        <taxon>Lasiosphaeria</taxon>
    </lineage>
</organism>
<dbReference type="GeneID" id="85321352"/>
<evidence type="ECO:0000259" key="1">
    <source>
        <dbReference type="Pfam" id="PF01323"/>
    </source>
</evidence>
<dbReference type="Pfam" id="PF01323">
    <property type="entry name" value="DSBA"/>
    <property type="match status" value="1"/>
</dbReference>
<evidence type="ECO:0000313" key="2">
    <source>
        <dbReference type="EMBL" id="KAK0713001.1"/>
    </source>
</evidence>
<dbReference type="Proteomes" id="UP001172101">
    <property type="component" value="Unassembled WGS sequence"/>
</dbReference>
<dbReference type="InterPro" id="IPR036249">
    <property type="entry name" value="Thioredoxin-like_sf"/>
</dbReference>
<dbReference type="PANTHER" id="PTHR13887">
    <property type="entry name" value="GLUTATHIONE S-TRANSFERASE KAPPA"/>
    <property type="match status" value="1"/>
</dbReference>
<dbReference type="Gene3D" id="3.40.30.10">
    <property type="entry name" value="Glutaredoxin"/>
    <property type="match status" value="1"/>
</dbReference>